<dbReference type="PANTHER" id="PTHR13504:SF38">
    <property type="entry name" value="FIDO DOMAIN-CONTAINING PROTEIN"/>
    <property type="match status" value="1"/>
</dbReference>
<dbReference type="SUPFAM" id="SSF140931">
    <property type="entry name" value="Fic-like"/>
    <property type="match status" value="1"/>
</dbReference>
<dbReference type="Pfam" id="PF02661">
    <property type="entry name" value="Fic"/>
    <property type="match status" value="1"/>
</dbReference>
<feature type="domain" description="Fido" evidence="3">
    <location>
        <begin position="108"/>
        <end position="244"/>
    </location>
</feature>
<dbReference type="PROSITE" id="PS51459">
    <property type="entry name" value="FIDO"/>
    <property type="match status" value="1"/>
</dbReference>
<name>A0A9D1II93_9BURK</name>
<dbReference type="Proteomes" id="UP000824083">
    <property type="component" value="Unassembled WGS sequence"/>
</dbReference>
<dbReference type="InterPro" id="IPR003812">
    <property type="entry name" value="Fido"/>
</dbReference>
<reference evidence="4" key="2">
    <citation type="journal article" date="2021" name="PeerJ">
        <title>Extensive microbial diversity within the chicken gut microbiome revealed by metagenomics and culture.</title>
        <authorList>
            <person name="Gilroy R."/>
            <person name="Ravi A."/>
            <person name="Getino M."/>
            <person name="Pursley I."/>
            <person name="Horton D.L."/>
            <person name="Alikhan N.F."/>
            <person name="Baker D."/>
            <person name="Gharbi K."/>
            <person name="Hall N."/>
            <person name="Watson M."/>
            <person name="Adriaenssens E.M."/>
            <person name="Foster-Nyarko E."/>
            <person name="Jarju S."/>
            <person name="Secka A."/>
            <person name="Antonio M."/>
            <person name="Oren A."/>
            <person name="Chaudhuri R.R."/>
            <person name="La Ragione R."/>
            <person name="Hildebrand F."/>
            <person name="Pallen M.J."/>
        </authorList>
    </citation>
    <scope>NUCLEOTIDE SEQUENCE</scope>
    <source>
        <strain evidence="4">7463</strain>
    </source>
</reference>
<dbReference type="PANTHER" id="PTHR13504">
    <property type="entry name" value="FIDO DOMAIN-CONTAINING PROTEIN DDB_G0283145"/>
    <property type="match status" value="1"/>
</dbReference>
<sequence length="276" mass="32101">MEFSPEYLDYHPIFSDEEIRYMSALSNEYSYDQFISDHQTFEERSIDYAFVSSKIEGNQYSKKGASLLLKYGFTEYGKTMQDAMMLVNLRDTFVDVTLAADETIENVLSKRYVCTVHSEVSDKLLQACDRGQVRHRHVTISGSDYIPLDSPYLLDEQLTRLLAVALSIENPFEQAVYVHCNLAYLQYFKDCNKRVARLMQTAVMAANKRIPIFLQESAIQDYLKAVLAYYETGNYQDYKKLFVQEYEHTIKQLLGSAPEQIEAQERALEKIRSRRK</sequence>
<dbReference type="EMBL" id="DVMY01000053">
    <property type="protein sequence ID" value="HIU37231.1"/>
    <property type="molecule type" value="Genomic_DNA"/>
</dbReference>
<dbReference type="GO" id="GO:0005524">
    <property type="term" value="F:ATP binding"/>
    <property type="evidence" value="ECO:0007669"/>
    <property type="project" value="UniProtKB-KW"/>
</dbReference>
<protein>
    <submittedName>
        <fullName evidence="4">Fic family protein</fullName>
    </submittedName>
</protein>
<evidence type="ECO:0000313" key="4">
    <source>
        <dbReference type="EMBL" id="HIU37231.1"/>
    </source>
</evidence>
<evidence type="ECO:0000313" key="5">
    <source>
        <dbReference type="Proteomes" id="UP000824083"/>
    </source>
</evidence>
<dbReference type="InterPro" id="IPR036597">
    <property type="entry name" value="Fido-like_dom_sf"/>
</dbReference>
<organism evidence="4 5">
    <name type="scientific">Candidatus Aphodousia faecigallinarum</name>
    <dbReference type="NCBI Taxonomy" id="2840677"/>
    <lineage>
        <taxon>Bacteria</taxon>
        <taxon>Pseudomonadati</taxon>
        <taxon>Pseudomonadota</taxon>
        <taxon>Betaproteobacteria</taxon>
        <taxon>Burkholderiales</taxon>
        <taxon>Sutterellaceae</taxon>
        <taxon>Sutterellaceae incertae sedis</taxon>
        <taxon>Candidatus Aphodousia</taxon>
    </lineage>
</organism>
<gene>
    <name evidence="4" type="ORF">IAC56_03035</name>
</gene>
<proteinExistence type="predicted"/>
<keyword evidence="1" id="KW-0547">Nucleotide-binding</keyword>
<dbReference type="Gene3D" id="1.10.3290.10">
    <property type="entry name" value="Fido-like domain"/>
    <property type="match status" value="1"/>
</dbReference>
<dbReference type="InterPro" id="IPR040198">
    <property type="entry name" value="Fido_containing"/>
</dbReference>
<evidence type="ECO:0000256" key="2">
    <source>
        <dbReference type="PIRSR" id="PIRSR640198-3"/>
    </source>
</evidence>
<evidence type="ECO:0000256" key="1">
    <source>
        <dbReference type="PIRSR" id="PIRSR640198-2"/>
    </source>
</evidence>
<comment type="caution">
    <text evidence="4">The sequence shown here is derived from an EMBL/GenBank/DDBJ whole genome shotgun (WGS) entry which is preliminary data.</text>
</comment>
<feature type="binding site" evidence="1">
    <location>
        <begin position="190"/>
        <end position="197"/>
    </location>
    <ligand>
        <name>ATP</name>
        <dbReference type="ChEBI" id="CHEBI:30616"/>
    </ligand>
</feature>
<evidence type="ECO:0000259" key="3">
    <source>
        <dbReference type="PROSITE" id="PS51459"/>
    </source>
</evidence>
<feature type="site" description="Important for autoinhibition of adenylyltransferase activity" evidence="2">
    <location>
        <position position="56"/>
    </location>
</feature>
<reference evidence="4" key="1">
    <citation type="submission" date="2020-10" db="EMBL/GenBank/DDBJ databases">
        <authorList>
            <person name="Gilroy R."/>
        </authorList>
    </citation>
    <scope>NUCLEOTIDE SEQUENCE</scope>
    <source>
        <strain evidence="4">7463</strain>
    </source>
</reference>
<accession>A0A9D1II93</accession>
<dbReference type="AlphaFoldDB" id="A0A9D1II93"/>
<keyword evidence="1" id="KW-0067">ATP-binding</keyword>